<dbReference type="SUPFAM" id="SSF55785">
    <property type="entry name" value="PYP-like sensor domain (PAS domain)"/>
    <property type="match status" value="1"/>
</dbReference>
<evidence type="ECO:0000313" key="3">
    <source>
        <dbReference type="Proteomes" id="UP000831532"/>
    </source>
</evidence>
<evidence type="ECO:0000259" key="1">
    <source>
        <dbReference type="PROSITE" id="PS50112"/>
    </source>
</evidence>
<gene>
    <name evidence="2" type="ORF">INH39_28625</name>
</gene>
<keyword evidence="3" id="KW-1185">Reference proteome</keyword>
<dbReference type="Gene3D" id="3.30.450.20">
    <property type="entry name" value="PAS domain"/>
    <property type="match status" value="1"/>
</dbReference>
<accession>A0ABY4A3I1</accession>
<sequence>MNHHEQQRREQERSQRILACLPQGFLYMDADFRVLQINDEGLRIDGRRSADILGRSH</sequence>
<dbReference type="InterPro" id="IPR035965">
    <property type="entry name" value="PAS-like_dom_sf"/>
</dbReference>
<dbReference type="PROSITE" id="PS50112">
    <property type="entry name" value="PAS"/>
    <property type="match status" value="1"/>
</dbReference>
<proteinExistence type="predicted"/>
<reference evidence="2 3" key="1">
    <citation type="submission" date="2020-10" db="EMBL/GenBank/DDBJ databases">
        <title>Genome analysis of Massilia species.</title>
        <authorList>
            <person name="Jung D.-H."/>
        </authorList>
    </citation>
    <scope>NUCLEOTIDE SEQUENCE [LARGE SCALE GENOMIC DNA]</scope>
    <source>
        <strain evidence="3">sipir</strain>
    </source>
</reference>
<organism evidence="2 3">
    <name type="scientific">Massilia violaceinigra</name>
    <dbReference type="NCBI Taxonomy" id="2045208"/>
    <lineage>
        <taxon>Bacteria</taxon>
        <taxon>Pseudomonadati</taxon>
        <taxon>Pseudomonadota</taxon>
        <taxon>Betaproteobacteria</taxon>
        <taxon>Burkholderiales</taxon>
        <taxon>Oxalobacteraceae</taxon>
        <taxon>Telluria group</taxon>
        <taxon>Massilia</taxon>
    </lineage>
</organism>
<protein>
    <recommendedName>
        <fullName evidence="1">PAS domain-containing protein</fullName>
    </recommendedName>
</protein>
<dbReference type="InterPro" id="IPR000014">
    <property type="entry name" value="PAS"/>
</dbReference>
<dbReference type="Proteomes" id="UP000831532">
    <property type="component" value="Chromosome"/>
</dbReference>
<dbReference type="RefSeq" id="WP_243490559.1">
    <property type="nucleotide sequence ID" value="NZ_CP063361.1"/>
</dbReference>
<name>A0ABY4A3I1_9BURK</name>
<dbReference type="EMBL" id="CP063361">
    <property type="protein sequence ID" value="UOD29331.1"/>
    <property type="molecule type" value="Genomic_DNA"/>
</dbReference>
<evidence type="ECO:0000313" key="2">
    <source>
        <dbReference type="EMBL" id="UOD29331.1"/>
    </source>
</evidence>
<feature type="domain" description="PAS" evidence="1">
    <location>
        <begin position="10"/>
        <end position="57"/>
    </location>
</feature>